<dbReference type="AlphaFoldDB" id="H0HU96"/>
<dbReference type="Gene3D" id="1.20.1290.10">
    <property type="entry name" value="AhpD-like"/>
    <property type="match status" value="1"/>
</dbReference>
<dbReference type="InterPro" id="IPR029032">
    <property type="entry name" value="AhpD-like"/>
</dbReference>
<keyword evidence="2" id="KW-1185">Reference proteome</keyword>
<reference evidence="1 2" key="1">
    <citation type="journal article" date="2012" name="J. Bacteriol.">
        <title>Draft Genome Sequence of Mesorhizobium alhagi CCNWXJ12-2T, a Novel Salt-Resistant Species Isolated from the Desert of Northwestern China.</title>
        <authorList>
            <person name="Zhou M."/>
            <person name="Chen W."/>
            <person name="Chen H."/>
            <person name="Wei G."/>
        </authorList>
    </citation>
    <scope>NUCLEOTIDE SEQUENCE [LARGE SCALE GENOMIC DNA]</scope>
    <source>
        <strain evidence="1 2">CCNWXJ12-2</strain>
    </source>
</reference>
<gene>
    <name evidence="1" type="ORF">MAXJ12_18688</name>
</gene>
<dbReference type="EMBL" id="AHAM01000149">
    <property type="protein sequence ID" value="EHK55732.1"/>
    <property type="molecule type" value="Genomic_DNA"/>
</dbReference>
<protein>
    <recommendedName>
        <fullName evidence="3">CMD domain protein</fullName>
    </recommendedName>
</protein>
<evidence type="ECO:0000313" key="1">
    <source>
        <dbReference type="EMBL" id="EHK55732.1"/>
    </source>
</evidence>
<organism evidence="1 2">
    <name type="scientific">Mesorhizobium alhagi CCNWXJ12-2</name>
    <dbReference type="NCBI Taxonomy" id="1107882"/>
    <lineage>
        <taxon>Bacteria</taxon>
        <taxon>Pseudomonadati</taxon>
        <taxon>Pseudomonadota</taxon>
        <taxon>Alphaproteobacteria</taxon>
        <taxon>Hyphomicrobiales</taxon>
        <taxon>Phyllobacteriaceae</taxon>
        <taxon>Allomesorhizobium</taxon>
    </lineage>
</organism>
<dbReference type="Proteomes" id="UP000003250">
    <property type="component" value="Unassembled WGS sequence"/>
</dbReference>
<proteinExistence type="predicted"/>
<dbReference type="PATRIC" id="fig|1107882.3.peg.3657"/>
<accession>H0HU96</accession>
<name>H0HU96_9HYPH</name>
<sequence length="166" mass="17268">MSGIAGNDVVTRQAGVLPGEAAHDALAARAEIVAMTQATHDAALKPRHPGGLSHAERAALASRIARLNADPALAEHYDALMREASASAEVERIADPAFKGSGRIAALIAYTDLASTRPKDAGPGDIDALKQAGIGDADIVRLAELNAFLAYQIRLIAGLKLMREQG</sequence>
<evidence type="ECO:0008006" key="3">
    <source>
        <dbReference type="Google" id="ProtNLM"/>
    </source>
</evidence>
<dbReference type="SUPFAM" id="SSF69118">
    <property type="entry name" value="AhpD-like"/>
    <property type="match status" value="1"/>
</dbReference>
<dbReference type="OrthoDB" id="5077630at2"/>
<evidence type="ECO:0000313" key="2">
    <source>
        <dbReference type="Proteomes" id="UP000003250"/>
    </source>
</evidence>